<organism evidence="1 2">
    <name type="scientific">Cymbomonas tetramitiformis</name>
    <dbReference type="NCBI Taxonomy" id="36881"/>
    <lineage>
        <taxon>Eukaryota</taxon>
        <taxon>Viridiplantae</taxon>
        <taxon>Chlorophyta</taxon>
        <taxon>Pyramimonadophyceae</taxon>
        <taxon>Pyramimonadales</taxon>
        <taxon>Pyramimonadaceae</taxon>
        <taxon>Cymbomonas</taxon>
    </lineage>
</organism>
<dbReference type="EMBL" id="LGRX02003827">
    <property type="protein sequence ID" value="KAK3281472.1"/>
    <property type="molecule type" value="Genomic_DNA"/>
</dbReference>
<evidence type="ECO:0000313" key="1">
    <source>
        <dbReference type="EMBL" id="KAK3281472.1"/>
    </source>
</evidence>
<sequence>MAKGMKNGADVDDDTIRMMKSHLYRYALPNMVRHPDGECHEVFVFLFETRHGNPPLPLVDDVLRDQSTHHPDTGFVNQPLTNTRTAPFEVVDVTTNPPVINFDAAWRVLIRRMRLRFAGPSSSQAYTLMAELKLGEEGDPNALHSRLKILAARVNRAHEVNEPLITTCNAATFLLQALPKTLRSVVQERLNRAGVGHEEFTTD</sequence>
<dbReference type="AlphaFoldDB" id="A0AAE0GNW6"/>
<name>A0AAE0GNW6_9CHLO</name>
<keyword evidence="2" id="KW-1185">Reference proteome</keyword>
<reference evidence="1 2" key="1">
    <citation type="journal article" date="2015" name="Genome Biol. Evol.">
        <title>Comparative Genomics of a Bacterivorous Green Alga Reveals Evolutionary Causalities and Consequences of Phago-Mixotrophic Mode of Nutrition.</title>
        <authorList>
            <person name="Burns J.A."/>
            <person name="Paasch A."/>
            <person name="Narechania A."/>
            <person name="Kim E."/>
        </authorList>
    </citation>
    <scope>NUCLEOTIDE SEQUENCE [LARGE SCALE GENOMIC DNA]</scope>
    <source>
        <strain evidence="1 2">PLY_AMNH</strain>
    </source>
</reference>
<proteinExistence type="predicted"/>
<protein>
    <submittedName>
        <fullName evidence="1">Uncharacterized protein</fullName>
    </submittedName>
</protein>
<accession>A0AAE0GNW6</accession>
<dbReference type="Proteomes" id="UP001190700">
    <property type="component" value="Unassembled WGS sequence"/>
</dbReference>
<gene>
    <name evidence="1" type="ORF">CYMTET_10739</name>
</gene>
<evidence type="ECO:0000313" key="2">
    <source>
        <dbReference type="Proteomes" id="UP001190700"/>
    </source>
</evidence>
<comment type="caution">
    <text evidence="1">The sequence shown here is derived from an EMBL/GenBank/DDBJ whole genome shotgun (WGS) entry which is preliminary data.</text>
</comment>